<accession>A0ACD3A2P4</accession>
<keyword evidence="2" id="KW-1185">Reference proteome</keyword>
<protein>
    <submittedName>
        <fullName evidence="1">Uncharacterized protein</fullName>
    </submittedName>
</protein>
<dbReference type="Proteomes" id="UP000308600">
    <property type="component" value="Unassembled WGS sequence"/>
</dbReference>
<evidence type="ECO:0000313" key="1">
    <source>
        <dbReference type="EMBL" id="TFK59946.1"/>
    </source>
</evidence>
<organism evidence="1 2">
    <name type="scientific">Pluteus cervinus</name>
    <dbReference type="NCBI Taxonomy" id="181527"/>
    <lineage>
        <taxon>Eukaryota</taxon>
        <taxon>Fungi</taxon>
        <taxon>Dikarya</taxon>
        <taxon>Basidiomycota</taxon>
        <taxon>Agaricomycotina</taxon>
        <taxon>Agaricomycetes</taxon>
        <taxon>Agaricomycetidae</taxon>
        <taxon>Agaricales</taxon>
        <taxon>Pluteineae</taxon>
        <taxon>Pluteaceae</taxon>
        <taxon>Pluteus</taxon>
    </lineage>
</organism>
<feature type="non-terminal residue" evidence="1">
    <location>
        <position position="74"/>
    </location>
</feature>
<reference evidence="1 2" key="1">
    <citation type="journal article" date="2019" name="Nat. Ecol. Evol.">
        <title>Megaphylogeny resolves global patterns of mushroom evolution.</title>
        <authorList>
            <person name="Varga T."/>
            <person name="Krizsan K."/>
            <person name="Foldi C."/>
            <person name="Dima B."/>
            <person name="Sanchez-Garcia M."/>
            <person name="Sanchez-Ramirez S."/>
            <person name="Szollosi G.J."/>
            <person name="Szarkandi J.G."/>
            <person name="Papp V."/>
            <person name="Albert L."/>
            <person name="Andreopoulos W."/>
            <person name="Angelini C."/>
            <person name="Antonin V."/>
            <person name="Barry K.W."/>
            <person name="Bougher N.L."/>
            <person name="Buchanan P."/>
            <person name="Buyck B."/>
            <person name="Bense V."/>
            <person name="Catcheside P."/>
            <person name="Chovatia M."/>
            <person name="Cooper J."/>
            <person name="Damon W."/>
            <person name="Desjardin D."/>
            <person name="Finy P."/>
            <person name="Geml J."/>
            <person name="Haridas S."/>
            <person name="Hughes K."/>
            <person name="Justo A."/>
            <person name="Karasinski D."/>
            <person name="Kautmanova I."/>
            <person name="Kiss B."/>
            <person name="Kocsube S."/>
            <person name="Kotiranta H."/>
            <person name="LaButti K.M."/>
            <person name="Lechner B.E."/>
            <person name="Liimatainen K."/>
            <person name="Lipzen A."/>
            <person name="Lukacs Z."/>
            <person name="Mihaltcheva S."/>
            <person name="Morgado L.N."/>
            <person name="Niskanen T."/>
            <person name="Noordeloos M.E."/>
            <person name="Ohm R.A."/>
            <person name="Ortiz-Santana B."/>
            <person name="Ovrebo C."/>
            <person name="Racz N."/>
            <person name="Riley R."/>
            <person name="Savchenko A."/>
            <person name="Shiryaev A."/>
            <person name="Soop K."/>
            <person name="Spirin V."/>
            <person name="Szebenyi C."/>
            <person name="Tomsovsky M."/>
            <person name="Tulloss R.E."/>
            <person name="Uehling J."/>
            <person name="Grigoriev I.V."/>
            <person name="Vagvolgyi C."/>
            <person name="Papp T."/>
            <person name="Martin F.M."/>
            <person name="Miettinen O."/>
            <person name="Hibbett D.S."/>
            <person name="Nagy L.G."/>
        </authorList>
    </citation>
    <scope>NUCLEOTIDE SEQUENCE [LARGE SCALE GENOMIC DNA]</scope>
    <source>
        <strain evidence="1 2">NL-1719</strain>
    </source>
</reference>
<proteinExistence type="predicted"/>
<name>A0ACD3A2P4_9AGAR</name>
<dbReference type="EMBL" id="ML208859">
    <property type="protein sequence ID" value="TFK59946.1"/>
    <property type="molecule type" value="Genomic_DNA"/>
</dbReference>
<sequence length="74" mass="8175">MELVLNVQLKQPTTCALATHALVDSGATGSFIDSRFVEKYKIVKIPLKHPIHITNSDQSSNSLGDITHYARIKL</sequence>
<evidence type="ECO:0000313" key="2">
    <source>
        <dbReference type="Proteomes" id="UP000308600"/>
    </source>
</evidence>
<gene>
    <name evidence="1" type="ORF">BDN72DRAFT_780061</name>
</gene>